<gene>
    <name evidence="6" type="ORF">LNTAR_02764</name>
</gene>
<keyword evidence="2" id="KW-0731">Sigma factor</keyword>
<accession>A6DTB5</accession>
<keyword evidence="4" id="KW-0804">Transcription</keyword>
<dbReference type="PANTHER" id="PTHR30603:SF47">
    <property type="entry name" value="RNA POLYMERASE SIGMA FACTOR SIGD, CHLOROPLASTIC"/>
    <property type="match status" value="1"/>
</dbReference>
<dbReference type="InterPro" id="IPR036388">
    <property type="entry name" value="WH-like_DNA-bd_sf"/>
</dbReference>
<protein>
    <submittedName>
        <fullName evidence="6">RNA polymerase sigma factor RpoD</fullName>
    </submittedName>
</protein>
<dbReference type="Pfam" id="PF04539">
    <property type="entry name" value="Sigma70_r3"/>
    <property type="match status" value="1"/>
</dbReference>
<dbReference type="Pfam" id="PF04542">
    <property type="entry name" value="Sigma70_r2"/>
    <property type="match status" value="1"/>
</dbReference>
<dbReference type="InterPro" id="IPR009042">
    <property type="entry name" value="RNA_pol_sigma70_r1_2"/>
</dbReference>
<evidence type="ECO:0000313" key="6">
    <source>
        <dbReference type="EMBL" id="EDM25095.1"/>
    </source>
</evidence>
<dbReference type="CDD" id="cd06171">
    <property type="entry name" value="Sigma70_r4"/>
    <property type="match status" value="1"/>
</dbReference>
<dbReference type="AlphaFoldDB" id="A6DTB5"/>
<organism evidence="6 7">
    <name type="scientific">Lentisphaera araneosa HTCC2155</name>
    <dbReference type="NCBI Taxonomy" id="313628"/>
    <lineage>
        <taxon>Bacteria</taxon>
        <taxon>Pseudomonadati</taxon>
        <taxon>Lentisphaerota</taxon>
        <taxon>Lentisphaeria</taxon>
        <taxon>Lentisphaerales</taxon>
        <taxon>Lentisphaeraceae</taxon>
        <taxon>Lentisphaera</taxon>
    </lineage>
</organism>
<dbReference type="InterPro" id="IPR013324">
    <property type="entry name" value="RNA_pol_sigma_r3/r4-like"/>
</dbReference>
<dbReference type="InterPro" id="IPR007630">
    <property type="entry name" value="RNA_pol_sigma70_r4"/>
</dbReference>
<evidence type="ECO:0000256" key="3">
    <source>
        <dbReference type="ARBA" id="ARBA00023125"/>
    </source>
</evidence>
<evidence type="ECO:0000256" key="4">
    <source>
        <dbReference type="ARBA" id="ARBA00023163"/>
    </source>
</evidence>
<comment type="caution">
    <text evidence="6">The sequence shown here is derived from an EMBL/GenBank/DDBJ whole genome shotgun (WGS) entry which is preliminary data.</text>
</comment>
<keyword evidence="1" id="KW-0805">Transcription regulation</keyword>
<dbReference type="STRING" id="313628.LNTAR_02764"/>
<evidence type="ECO:0000256" key="1">
    <source>
        <dbReference type="ARBA" id="ARBA00023015"/>
    </source>
</evidence>
<dbReference type="Proteomes" id="UP000004947">
    <property type="component" value="Unassembled WGS sequence"/>
</dbReference>
<dbReference type="NCBIfam" id="TIGR02937">
    <property type="entry name" value="sigma70-ECF"/>
    <property type="match status" value="1"/>
</dbReference>
<evidence type="ECO:0000313" key="7">
    <source>
        <dbReference type="Proteomes" id="UP000004947"/>
    </source>
</evidence>
<dbReference type="Gene3D" id="1.10.601.10">
    <property type="entry name" value="RNA Polymerase Primary Sigma Factor"/>
    <property type="match status" value="1"/>
</dbReference>
<dbReference type="Pfam" id="PF04545">
    <property type="entry name" value="Sigma70_r4"/>
    <property type="match status" value="1"/>
</dbReference>
<dbReference type="GO" id="GO:0016987">
    <property type="term" value="F:sigma factor activity"/>
    <property type="evidence" value="ECO:0007669"/>
    <property type="project" value="UniProtKB-KW"/>
</dbReference>
<dbReference type="SUPFAM" id="SSF88946">
    <property type="entry name" value="Sigma2 domain of RNA polymerase sigma factors"/>
    <property type="match status" value="1"/>
</dbReference>
<dbReference type="InterPro" id="IPR000943">
    <property type="entry name" value="RNA_pol_sigma70"/>
</dbReference>
<dbReference type="SUPFAM" id="SSF88659">
    <property type="entry name" value="Sigma3 and sigma4 domains of RNA polymerase sigma factors"/>
    <property type="match status" value="2"/>
</dbReference>
<evidence type="ECO:0000259" key="5">
    <source>
        <dbReference type="PROSITE" id="PS00715"/>
    </source>
</evidence>
<proteinExistence type="predicted"/>
<keyword evidence="7" id="KW-1185">Reference proteome</keyword>
<keyword evidence="3" id="KW-0238">DNA-binding</keyword>
<evidence type="ECO:0000256" key="2">
    <source>
        <dbReference type="ARBA" id="ARBA00023082"/>
    </source>
</evidence>
<dbReference type="InterPro" id="IPR007627">
    <property type="entry name" value="RNA_pol_sigma70_r2"/>
</dbReference>
<dbReference type="InterPro" id="IPR013325">
    <property type="entry name" value="RNA_pol_sigma_r2"/>
</dbReference>
<name>A6DTB5_9BACT</name>
<reference evidence="6 7" key="1">
    <citation type="journal article" date="2010" name="J. Bacteriol.">
        <title>Genome sequence of Lentisphaera araneosa HTCC2155T, the type species of the order Lentisphaerales in the phylum Lentisphaerae.</title>
        <authorList>
            <person name="Thrash J.C."/>
            <person name="Cho J.C."/>
            <person name="Vergin K.L."/>
            <person name="Morris R.M."/>
            <person name="Giovannoni S.J."/>
        </authorList>
    </citation>
    <scope>NUCLEOTIDE SEQUENCE [LARGE SCALE GENOMIC DNA]</scope>
    <source>
        <strain evidence="6 7">HTCC2155</strain>
    </source>
</reference>
<dbReference type="Gene3D" id="1.10.10.10">
    <property type="entry name" value="Winged helix-like DNA-binding domain superfamily/Winged helix DNA-binding domain"/>
    <property type="match status" value="2"/>
</dbReference>
<dbReference type="EMBL" id="ABCK01000036">
    <property type="protein sequence ID" value="EDM25095.1"/>
    <property type="molecule type" value="Genomic_DNA"/>
</dbReference>
<dbReference type="Pfam" id="PF00140">
    <property type="entry name" value="Sigma70_r1_2"/>
    <property type="match status" value="1"/>
</dbReference>
<dbReference type="PROSITE" id="PS00715">
    <property type="entry name" value="SIGMA70_1"/>
    <property type="match status" value="1"/>
</dbReference>
<sequence length="279" mass="31016">MGLYQESIKSYMQSIATLPLVSVEDEIELAKLIEAGSEDAREKLIIANLKLVVKIAHDYKSLGVPLADLISEGNIGLMKAVEKFRPGHGAKFSSYGAWWIKQAIRRAVAEQGRVIRIPVQSAVKIRKIHHEAMLLAEKLGRVPSMEEVAEATGFSVRSVRGMSVASTAPAVSLNTTLKTGEEGVLEDVIPDTLLKLPGDNMNETDVKQVLLEVIDSKLTEREQMIIKMRYGLDGHQQKTLEELSDMVGRTRERVRQIQYQALRKLYAHLDSDILASLQS</sequence>
<dbReference type="PANTHER" id="PTHR30603">
    <property type="entry name" value="RNA POLYMERASE SIGMA FACTOR RPO"/>
    <property type="match status" value="1"/>
</dbReference>
<dbReference type="PRINTS" id="PR00046">
    <property type="entry name" value="SIGMA70FCT"/>
</dbReference>
<dbReference type="PIRSF" id="PIRSF000770">
    <property type="entry name" value="RNA_pol_sigma-SigE/K"/>
    <property type="match status" value="1"/>
</dbReference>
<dbReference type="InterPro" id="IPR007624">
    <property type="entry name" value="RNA_pol_sigma70_r3"/>
</dbReference>
<dbReference type="eggNOG" id="COG0568">
    <property type="taxonomic scope" value="Bacteria"/>
</dbReference>
<dbReference type="InterPro" id="IPR014284">
    <property type="entry name" value="RNA_pol_sigma-70_dom"/>
</dbReference>
<dbReference type="GO" id="GO:0006352">
    <property type="term" value="P:DNA-templated transcription initiation"/>
    <property type="evidence" value="ECO:0007669"/>
    <property type="project" value="InterPro"/>
</dbReference>
<dbReference type="GO" id="GO:0003677">
    <property type="term" value="F:DNA binding"/>
    <property type="evidence" value="ECO:0007669"/>
    <property type="project" value="UniProtKB-KW"/>
</dbReference>
<dbReference type="InterPro" id="IPR050239">
    <property type="entry name" value="Sigma-70_RNA_pol_init_factors"/>
</dbReference>
<dbReference type="OrthoDB" id="9809557at2"/>
<dbReference type="RefSeq" id="WP_007281064.1">
    <property type="nucleotide sequence ID" value="NZ_ABCK01000036.1"/>
</dbReference>
<feature type="domain" description="RNA polymerase sigma-70" evidence="5">
    <location>
        <begin position="68"/>
        <end position="81"/>
    </location>
</feature>